<accession>A0A381R908</accession>
<sequence>MLCSMEACHRRVAAKAGGRALGMLNELRLGSD</sequence>
<organism evidence="1">
    <name type="scientific">marine metagenome</name>
    <dbReference type="NCBI Taxonomy" id="408172"/>
    <lineage>
        <taxon>unclassified sequences</taxon>
        <taxon>metagenomes</taxon>
        <taxon>ecological metagenomes</taxon>
    </lineage>
</organism>
<proteinExistence type="predicted"/>
<gene>
    <name evidence="1" type="ORF">METZ01_LOCUS40548</name>
</gene>
<dbReference type="AlphaFoldDB" id="A0A381R908"/>
<protein>
    <submittedName>
        <fullName evidence="1">Uncharacterized protein</fullName>
    </submittedName>
</protein>
<evidence type="ECO:0000313" key="1">
    <source>
        <dbReference type="EMBL" id="SUZ87694.1"/>
    </source>
</evidence>
<dbReference type="EMBL" id="UINC01001737">
    <property type="protein sequence ID" value="SUZ87694.1"/>
    <property type="molecule type" value="Genomic_DNA"/>
</dbReference>
<reference evidence="1" key="1">
    <citation type="submission" date="2018-05" db="EMBL/GenBank/DDBJ databases">
        <authorList>
            <person name="Lanie J.A."/>
            <person name="Ng W.-L."/>
            <person name="Kazmierczak K.M."/>
            <person name="Andrzejewski T.M."/>
            <person name="Davidsen T.M."/>
            <person name="Wayne K.J."/>
            <person name="Tettelin H."/>
            <person name="Glass J.I."/>
            <person name="Rusch D."/>
            <person name="Podicherti R."/>
            <person name="Tsui H.-C.T."/>
            <person name="Winkler M.E."/>
        </authorList>
    </citation>
    <scope>NUCLEOTIDE SEQUENCE</scope>
</reference>
<name>A0A381R908_9ZZZZ</name>